<feature type="repeat" description="TPR" evidence="5">
    <location>
        <begin position="625"/>
        <end position="658"/>
    </location>
</feature>
<dbReference type="Pfam" id="PF00069">
    <property type="entry name" value="Pkinase"/>
    <property type="match status" value="1"/>
</dbReference>
<evidence type="ECO:0000256" key="4">
    <source>
        <dbReference type="ARBA" id="ARBA00022840"/>
    </source>
</evidence>
<keyword evidence="3" id="KW-0418">Kinase</keyword>
<comment type="caution">
    <text evidence="8">The sequence shown here is derived from an EMBL/GenBank/DDBJ whole genome shotgun (WGS) entry which is preliminary data.</text>
</comment>
<dbReference type="InterPro" id="IPR011009">
    <property type="entry name" value="Kinase-like_dom_sf"/>
</dbReference>
<accession>A0ABS7U4A5</accession>
<protein>
    <submittedName>
        <fullName evidence="8">Tetratricopeptide repeat protein</fullName>
    </submittedName>
</protein>
<dbReference type="Proteomes" id="UP001139031">
    <property type="component" value="Unassembled WGS sequence"/>
</dbReference>
<dbReference type="Pfam" id="PF13176">
    <property type="entry name" value="TPR_7"/>
    <property type="match status" value="1"/>
</dbReference>
<evidence type="ECO:0000313" key="9">
    <source>
        <dbReference type="Proteomes" id="UP001139031"/>
    </source>
</evidence>
<organism evidence="8 9">
    <name type="scientific">Nannocystis pusilla</name>
    <dbReference type="NCBI Taxonomy" id="889268"/>
    <lineage>
        <taxon>Bacteria</taxon>
        <taxon>Pseudomonadati</taxon>
        <taxon>Myxococcota</taxon>
        <taxon>Polyangia</taxon>
        <taxon>Nannocystales</taxon>
        <taxon>Nannocystaceae</taxon>
        <taxon>Nannocystis</taxon>
    </lineage>
</organism>
<evidence type="ECO:0000313" key="8">
    <source>
        <dbReference type="EMBL" id="MBZ5715135.1"/>
    </source>
</evidence>
<dbReference type="Gene3D" id="1.25.40.10">
    <property type="entry name" value="Tetratricopeptide repeat domain"/>
    <property type="match status" value="4"/>
</dbReference>
<keyword evidence="4" id="KW-0067">ATP-binding</keyword>
<keyword evidence="6" id="KW-0175">Coiled coil</keyword>
<dbReference type="SMART" id="SM00028">
    <property type="entry name" value="TPR"/>
    <property type="match status" value="8"/>
</dbReference>
<gene>
    <name evidence="8" type="ORF">K7C98_38370</name>
</gene>
<keyword evidence="2" id="KW-0547">Nucleotide-binding</keyword>
<dbReference type="CDD" id="cd14014">
    <property type="entry name" value="STKc_PknB_like"/>
    <property type="match status" value="1"/>
</dbReference>
<dbReference type="PROSITE" id="PS50005">
    <property type="entry name" value="TPR"/>
    <property type="match status" value="1"/>
</dbReference>
<evidence type="ECO:0000256" key="5">
    <source>
        <dbReference type="PROSITE-ProRule" id="PRU00339"/>
    </source>
</evidence>
<evidence type="ECO:0000256" key="3">
    <source>
        <dbReference type="ARBA" id="ARBA00022777"/>
    </source>
</evidence>
<dbReference type="PANTHER" id="PTHR43289:SF6">
    <property type="entry name" value="SERINE_THREONINE-PROTEIN KINASE NEKL-3"/>
    <property type="match status" value="1"/>
</dbReference>
<dbReference type="SUPFAM" id="SSF56112">
    <property type="entry name" value="Protein kinase-like (PK-like)"/>
    <property type="match status" value="1"/>
</dbReference>
<dbReference type="InterPro" id="IPR000719">
    <property type="entry name" value="Prot_kinase_dom"/>
</dbReference>
<dbReference type="SUPFAM" id="SSF48452">
    <property type="entry name" value="TPR-like"/>
    <property type="match status" value="3"/>
</dbReference>
<dbReference type="InterPro" id="IPR019734">
    <property type="entry name" value="TPR_rpt"/>
</dbReference>
<keyword evidence="5" id="KW-0802">TPR repeat</keyword>
<keyword evidence="9" id="KW-1185">Reference proteome</keyword>
<dbReference type="RefSeq" id="WP_224196877.1">
    <property type="nucleotide sequence ID" value="NZ_JAIRAU010000056.1"/>
</dbReference>
<dbReference type="Gene3D" id="3.30.200.20">
    <property type="entry name" value="Phosphorylase Kinase, domain 1"/>
    <property type="match status" value="1"/>
</dbReference>
<feature type="coiled-coil region" evidence="6">
    <location>
        <begin position="56"/>
        <end position="83"/>
    </location>
</feature>
<evidence type="ECO:0000259" key="7">
    <source>
        <dbReference type="PROSITE" id="PS50011"/>
    </source>
</evidence>
<proteinExistence type="predicted"/>
<dbReference type="Pfam" id="PF14559">
    <property type="entry name" value="TPR_19"/>
    <property type="match status" value="3"/>
</dbReference>
<dbReference type="PANTHER" id="PTHR43289">
    <property type="entry name" value="MITOGEN-ACTIVATED PROTEIN KINASE KINASE KINASE 20-RELATED"/>
    <property type="match status" value="1"/>
</dbReference>
<evidence type="ECO:0000256" key="1">
    <source>
        <dbReference type="ARBA" id="ARBA00022679"/>
    </source>
</evidence>
<evidence type="ECO:0000256" key="6">
    <source>
        <dbReference type="SAM" id="Coils"/>
    </source>
</evidence>
<dbReference type="InterPro" id="IPR011990">
    <property type="entry name" value="TPR-like_helical_dom_sf"/>
</dbReference>
<evidence type="ECO:0000256" key="2">
    <source>
        <dbReference type="ARBA" id="ARBA00022741"/>
    </source>
</evidence>
<dbReference type="EMBL" id="JAIRAU010000056">
    <property type="protein sequence ID" value="MBZ5715135.1"/>
    <property type="molecule type" value="Genomic_DNA"/>
</dbReference>
<keyword evidence="1" id="KW-0808">Transferase</keyword>
<feature type="domain" description="Protein kinase" evidence="7">
    <location>
        <begin position="24"/>
        <end position="287"/>
    </location>
</feature>
<reference evidence="8" key="1">
    <citation type="submission" date="2021-08" db="EMBL/GenBank/DDBJ databases">
        <authorList>
            <person name="Stevens D.C."/>
        </authorList>
    </citation>
    <scope>NUCLEOTIDE SEQUENCE</scope>
    <source>
        <strain evidence="8">DSM 53165</strain>
    </source>
</reference>
<sequence length="1323" mass="146961">MSEEQPVVDRSPKARIGNVFADEFTILQHLARGDVADTFLAELIDPPTQVWIKICRAEYSHDRAQAERLLREARAAAAILHANVLEVLDADLAPEGDVYVVTEALEGEDLGQLLRRSGRLPWSRVRGIALQIAEALQAAHAAGIVHRGIKPGNVILCADDFVKVADFGMVAVDEVTQDREAGTVVLGDAVHFIAPEQALGEAVDQRSDVYSLGVLMYTLLSGRVPFFGRPTQVTMQHKFATATALGSVAPEAEIPPLVEALVLKAMSKRREDRFQDMGALVTALQQIGEDGARGGGDRAKAAARQQPTTDSAMFYSLEALQGLLAQTQEPRAQIEIYGKMQRALTQLAGGAGGKEAQSWQQWIAQGLDYAYYNLAAQHLAAEQWQELVQTYREHAELTTDRAMKTGLYGAMGYVLDKSLGDIPGAIAAYRSMIELDPTSQDAVLALARLYERAQQWDAAVQTLDHFLSLCADPVARTEELTHVGKLLHERLVASERAEVYLRGALEHSPGHVPALTLLADMYRGRKDWRELAAVCEALLTHATSYYERVEFGIEAGFLHYRQLGDVAKATEIFARVIELDPENVRVGTVLSKIYYESGNYVGAAPIYEMLVRKAPGAPISVKAHVELCLRAARVERLLARSQRALKLFKKALELEPGNWTAMLGRADLTFEAGEWEAAFNFYEQLLAATAKEKTDKVAAAIHVRLAEVCKRRNHNQKAPGHLRKALELDANNWQALEATLEHQLAAEDWQGALNTRRAMINASGDDGVKFELFVASGKLFRDRLRDPQKAVIAFQRALELRPRELGVMHLLLDTFTERKMWPEAVGVLDRIVEVEPEPARRARFHYTAAVLLRDNLGQVDAALARFDLVLDEDPSQLKAFQAIDKLLTQRKEWKGLDRAYRKMINRLPPDGETQPLPGGSAPLRTMLWSNLAEIYRTRLGDFRAAAKAFEVAAALDPGNADRWQILVELYEALLRNNAREFTDNLIRAHYTLVRLEPHRYASYHRLFEIYVARRELDKAFCVARTLVFVKQANAQETTLYNRYPQPEFRRIKQRLGEDLLRRCVFHADEDASVGAVLGLLAPVLAGWRPKLLPYPLRPSDRVDADDDGSLVSKSLIYVTSVYGWPQPDLYFRPDEPGDVAVLNVERGGSVRPTIIALGGALAEKSENNLAFTLGRHALDLYPPHYAFMIIDRSPENLKDVIMASMHVCKVGAPELSSGAQALAREVTKNLPAAAIERLTAALQRLIKGGEVDVKRWARAAELAGYRAGFLFCNDLATAAHAIGQEQRVFGSLLAPKEALRELVVYSVSEEYFEARRGLGLNVA</sequence>
<dbReference type="Gene3D" id="1.10.510.10">
    <property type="entry name" value="Transferase(Phosphotransferase) domain 1"/>
    <property type="match status" value="1"/>
</dbReference>
<name>A0ABS7U4A5_9BACT</name>
<dbReference type="PROSITE" id="PS50011">
    <property type="entry name" value="PROTEIN_KINASE_DOM"/>
    <property type="match status" value="1"/>
</dbReference>